<organism evidence="7 8">
    <name type="scientific">Stenotrophomonas maltophilia</name>
    <name type="common">Pseudomonas maltophilia</name>
    <name type="synonym">Xanthomonas maltophilia</name>
    <dbReference type="NCBI Taxonomy" id="40324"/>
    <lineage>
        <taxon>Bacteria</taxon>
        <taxon>Pseudomonadati</taxon>
        <taxon>Pseudomonadota</taxon>
        <taxon>Gammaproteobacteria</taxon>
        <taxon>Lysobacterales</taxon>
        <taxon>Lysobacteraceae</taxon>
        <taxon>Stenotrophomonas</taxon>
        <taxon>Stenotrophomonas maltophilia group</taxon>
    </lineage>
</organism>
<feature type="domain" description="O-antigen ligase-related" evidence="6">
    <location>
        <begin position="219"/>
        <end position="367"/>
    </location>
</feature>
<feature type="transmembrane region" description="Helical" evidence="5">
    <location>
        <begin position="99"/>
        <end position="118"/>
    </location>
</feature>
<dbReference type="Pfam" id="PF04932">
    <property type="entry name" value="Wzy_C"/>
    <property type="match status" value="1"/>
</dbReference>
<protein>
    <recommendedName>
        <fullName evidence="6">O-antigen ligase-related domain-containing protein</fullName>
    </recommendedName>
</protein>
<comment type="subcellular location">
    <subcellularLocation>
        <location evidence="1">Membrane</location>
        <topology evidence="1">Multi-pass membrane protein</topology>
    </subcellularLocation>
</comment>
<feature type="transmembrane region" description="Helical" evidence="5">
    <location>
        <begin position="350"/>
        <end position="370"/>
    </location>
</feature>
<feature type="transmembrane region" description="Helical" evidence="5">
    <location>
        <begin position="20"/>
        <end position="48"/>
    </location>
</feature>
<keyword evidence="3 5" id="KW-1133">Transmembrane helix</keyword>
<proteinExistence type="predicted"/>
<keyword evidence="2 5" id="KW-0812">Transmembrane</keyword>
<dbReference type="EMBL" id="WNDS01000003">
    <property type="protein sequence ID" value="KAF1014729.1"/>
    <property type="molecule type" value="Genomic_DNA"/>
</dbReference>
<dbReference type="GO" id="GO:0016020">
    <property type="term" value="C:membrane"/>
    <property type="evidence" value="ECO:0007669"/>
    <property type="project" value="UniProtKB-SubCell"/>
</dbReference>
<reference evidence="8" key="1">
    <citation type="journal article" date="2020" name="MBio">
        <title>Horizontal gene transfer to a defensive symbiont with a reduced genome amongst a multipartite beetle microbiome.</title>
        <authorList>
            <person name="Waterworth S.C."/>
            <person name="Florez L.V."/>
            <person name="Rees E.R."/>
            <person name="Hertweck C."/>
            <person name="Kaltenpoth M."/>
            <person name="Kwan J.C."/>
        </authorList>
    </citation>
    <scope>NUCLEOTIDE SEQUENCE [LARGE SCALE GENOMIC DNA]</scope>
</reference>
<accession>A0A7V8FFV9</accession>
<evidence type="ECO:0000256" key="4">
    <source>
        <dbReference type="ARBA" id="ARBA00023136"/>
    </source>
</evidence>
<feature type="transmembrane region" description="Helical" evidence="5">
    <location>
        <begin position="60"/>
        <end position="79"/>
    </location>
</feature>
<evidence type="ECO:0000256" key="5">
    <source>
        <dbReference type="SAM" id="Phobius"/>
    </source>
</evidence>
<dbReference type="InterPro" id="IPR051533">
    <property type="entry name" value="WaaL-like"/>
</dbReference>
<name>A0A7V8FFV9_STEMA</name>
<evidence type="ECO:0000256" key="2">
    <source>
        <dbReference type="ARBA" id="ARBA00022692"/>
    </source>
</evidence>
<evidence type="ECO:0000256" key="3">
    <source>
        <dbReference type="ARBA" id="ARBA00022989"/>
    </source>
</evidence>
<dbReference type="PANTHER" id="PTHR37422">
    <property type="entry name" value="TEICHURONIC ACID BIOSYNTHESIS PROTEIN TUAE"/>
    <property type="match status" value="1"/>
</dbReference>
<dbReference type="PANTHER" id="PTHR37422:SF21">
    <property type="entry name" value="EXOQ-LIKE PROTEIN"/>
    <property type="match status" value="1"/>
</dbReference>
<sequence>MPTLPADTAAGDRVGHWAPWWVLAYVALWPLPGVAETVLGLGALYAAARMLQRRLRRQPHLLTPAAWALTSILFLGYWLPQALSAFDAVDPSASWTKALAGLRYLPFMWMVAIAVATAPRRALVLKGLGVIAAAWTLDALVQALAGASPWFWSLDQLKQLAGGHSLCPAAEAAAADRLSGVLGPCNLKFGQVLASLSPFLLLPAAQRWGLRGWLPATGAMGLVLLLAGSRASWLTFALVVVYSGARLLGWKRLTLLSLTGVVVAGALAAGVSQLRERVARTAMALQGNAQGMDEALSGRARIWSAAGCMIEEHPINGVGARGFRDAYPACVAGQGAAVWGDAPALHAHQIVLEILAETGILGLLLWLAAAAQAVRAWRYAPAHARDRARPAMLALAVQVFPLNTHLAFYSAFWGGVTVLLAALYTGSLLARDDVPHAEAPP</sequence>
<dbReference type="AlphaFoldDB" id="A0A7V8FFV9"/>
<keyword evidence="4 5" id="KW-0472">Membrane</keyword>
<feature type="transmembrane region" description="Helical" evidence="5">
    <location>
        <begin position="391"/>
        <end position="424"/>
    </location>
</feature>
<feature type="transmembrane region" description="Helical" evidence="5">
    <location>
        <begin position="253"/>
        <end position="271"/>
    </location>
</feature>
<comment type="caution">
    <text evidence="7">The sequence shown here is derived from an EMBL/GenBank/DDBJ whole genome shotgun (WGS) entry which is preliminary data.</text>
</comment>
<gene>
    <name evidence="7" type="ORF">GAK31_02216</name>
</gene>
<evidence type="ECO:0000313" key="7">
    <source>
        <dbReference type="EMBL" id="KAF1014729.1"/>
    </source>
</evidence>
<feature type="transmembrane region" description="Helical" evidence="5">
    <location>
        <begin position="130"/>
        <end position="152"/>
    </location>
</feature>
<evidence type="ECO:0000256" key="1">
    <source>
        <dbReference type="ARBA" id="ARBA00004141"/>
    </source>
</evidence>
<dbReference type="Proteomes" id="UP000487117">
    <property type="component" value="Unassembled WGS sequence"/>
</dbReference>
<evidence type="ECO:0000259" key="6">
    <source>
        <dbReference type="Pfam" id="PF04932"/>
    </source>
</evidence>
<feature type="transmembrane region" description="Helical" evidence="5">
    <location>
        <begin position="219"/>
        <end position="241"/>
    </location>
</feature>
<dbReference type="InterPro" id="IPR007016">
    <property type="entry name" value="O-antigen_ligase-rel_domated"/>
</dbReference>
<evidence type="ECO:0000313" key="8">
    <source>
        <dbReference type="Proteomes" id="UP000487117"/>
    </source>
</evidence>